<dbReference type="Proteomes" id="UP000038040">
    <property type="component" value="Unplaced"/>
</dbReference>
<dbReference type="PANTHER" id="PTHR10816">
    <property type="entry name" value="MYELIN TRANSCRIPTION FACTOR 1-RELATED"/>
    <property type="match status" value="1"/>
</dbReference>
<organism evidence="5 6">
    <name type="scientific">Dracunculus medinensis</name>
    <name type="common">Guinea worm</name>
    <dbReference type="NCBI Taxonomy" id="318479"/>
    <lineage>
        <taxon>Eukaryota</taxon>
        <taxon>Metazoa</taxon>
        <taxon>Ecdysozoa</taxon>
        <taxon>Nematoda</taxon>
        <taxon>Chromadorea</taxon>
        <taxon>Rhabditida</taxon>
        <taxon>Spirurina</taxon>
        <taxon>Dracunculoidea</taxon>
        <taxon>Dracunculidae</taxon>
        <taxon>Dracunculus</taxon>
    </lineage>
</organism>
<dbReference type="WBParaSite" id="DME_0000026301-mRNA-1">
    <property type="protein sequence ID" value="DME_0000026301-mRNA-1"/>
    <property type="gene ID" value="DME_0000026301"/>
</dbReference>
<proteinExistence type="inferred from homology"/>
<reference evidence="6" key="1">
    <citation type="submission" date="2017-02" db="UniProtKB">
        <authorList>
            <consortium name="WormBaseParasite"/>
        </authorList>
    </citation>
    <scope>IDENTIFICATION</scope>
</reference>
<dbReference type="InterPro" id="IPR057414">
    <property type="entry name" value="Zf-C3HC4_IRF-2BP1_2"/>
</dbReference>
<dbReference type="FunFam" id="1.10.10.1580:FF:000001">
    <property type="entry name" value="interferon regulatory factor 2-binding protein 2"/>
    <property type="match status" value="1"/>
</dbReference>
<dbReference type="Pfam" id="PF25454">
    <property type="entry name" value="zf-C3HC4_IRF-2BP1_2"/>
    <property type="match status" value="1"/>
</dbReference>
<dbReference type="GO" id="GO:0005634">
    <property type="term" value="C:nucleus"/>
    <property type="evidence" value="ECO:0007669"/>
    <property type="project" value="UniProtKB-SubCell"/>
</dbReference>
<dbReference type="GO" id="GO:0003714">
    <property type="term" value="F:transcription corepressor activity"/>
    <property type="evidence" value="ECO:0007669"/>
    <property type="project" value="TreeGrafter"/>
</dbReference>
<evidence type="ECO:0000256" key="2">
    <source>
        <dbReference type="ARBA" id="ARBA00010802"/>
    </source>
</evidence>
<dbReference type="AlphaFoldDB" id="A0A0N4U112"/>
<sequence>LSDLKIKNPPPILYFRFIIKNSFAQDFSKIYEEEKNDDPDHPNSVANRRSFSNPQNNERVLKCTLCHERLEDTHFVQCPSVNAHKFCFPCSRESIKKQGTSPEVYCPSGEKCPLVGTQTPWAFMQGEIATILGDDFEQFKKDREANSIMTSNLTQNANGQVFFF</sequence>
<name>A0A0N4U112_DRAME</name>
<dbReference type="InterPro" id="IPR044882">
    <property type="entry name" value="I2BP1/2_C3HC4-RING_sf"/>
</dbReference>
<comment type="similarity">
    <text evidence="2">Belongs to the IRF2BP family.</text>
</comment>
<keyword evidence="3" id="KW-0539">Nucleus</keyword>
<dbReference type="GO" id="GO:0006357">
    <property type="term" value="P:regulation of transcription by RNA polymerase II"/>
    <property type="evidence" value="ECO:0007669"/>
    <property type="project" value="TreeGrafter"/>
</dbReference>
<dbReference type="PANTHER" id="PTHR10816:SF19">
    <property type="entry name" value="PROTEIN INTERACTING WITH TTK69 AND SIN3A, ISOFORM D"/>
    <property type="match status" value="1"/>
</dbReference>
<dbReference type="Gene3D" id="1.10.10.1580">
    <property type="entry name" value="Interferon regulatory factor 2-binding protein"/>
    <property type="match status" value="1"/>
</dbReference>
<comment type="subcellular location">
    <subcellularLocation>
        <location evidence="1">Nucleus</location>
    </subcellularLocation>
</comment>
<dbReference type="SUPFAM" id="SSF57850">
    <property type="entry name" value="RING/U-box"/>
    <property type="match status" value="1"/>
</dbReference>
<protein>
    <submittedName>
        <fullName evidence="6">RING-type domain-containing protein</fullName>
    </submittedName>
</protein>
<feature type="domain" description="Interferon regulatory factor 2-binding protein 1/2-like C3HC4 zinc finger" evidence="4">
    <location>
        <begin position="61"/>
        <end position="132"/>
    </location>
</feature>
<evidence type="ECO:0000256" key="1">
    <source>
        <dbReference type="ARBA" id="ARBA00004123"/>
    </source>
</evidence>
<evidence type="ECO:0000313" key="5">
    <source>
        <dbReference type="Proteomes" id="UP000038040"/>
    </source>
</evidence>
<evidence type="ECO:0000313" key="6">
    <source>
        <dbReference type="WBParaSite" id="DME_0000026301-mRNA-1"/>
    </source>
</evidence>
<evidence type="ECO:0000256" key="3">
    <source>
        <dbReference type="ARBA" id="ARBA00023242"/>
    </source>
</evidence>
<accession>A0A0N4U112</accession>
<evidence type="ECO:0000259" key="4">
    <source>
        <dbReference type="Pfam" id="PF25454"/>
    </source>
</evidence>